<evidence type="ECO:0008006" key="3">
    <source>
        <dbReference type="Google" id="ProtNLM"/>
    </source>
</evidence>
<gene>
    <name evidence="1" type="ORF">RIMI_LOCUS21571788</name>
</gene>
<dbReference type="EMBL" id="CAUEEQ010076426">
    <property type="protein sequence ID" value="CAJ0966698.1"/>
    <property type="molecule type" value="Genomic_DNA"/>
</dbReference>
<accession>A0ABN9MM46</accession>
<sequence length="334" mass="37984">MMSLVLSTLSFRKREVKKEAMADRHFGILDSREVTSGRERLSTFNLEMDLQRFYRLLGLKVHFSESDITPRPSMVPTGKLLTSSSLGLKNKSHYRPPLGSNALETFISFVNNSFHKLRQDFNRGRLKVPSNLTTLDQQALNSLQTDKGIIIKPADKGGGIVVMDKVKYIQEAYRQLHDTSIYTPLDRDPTNTIKELIKNTLTKYCEEGILDQKTCEYLTKQNPITPVFYILPKIHKNLDNPPGRPIVASTESILSPISKFLEKILTPLIQQTPSFLLDTGTFLQLIQNLTTIPKEAFLVTFDVKNLYTSIPHLEGIKSGYHRRKEGKFLAICEI</sequence>
<organism evidence="1 2">
    <name type="scientific">Ranitomeya imitator</name>
    <name type="common">mimic poison frog</name>
    <dbReference type="NCBI Taxonomy" id="111125"/>
    <lineage>
        <taxon>Eukaryota</taxon>
        <taxon>Metazoa</taxon>
        <taxon>Chordata</taxon>
        <taxon>Craniata</taxon>
        <taxon>Vertebrata</taxon>
        <taxon>Euteleostomi</taxon>
        <taxon>Amphibia</taxon>
        <taxon>Batrachia</taxon>
        <taxon>Anura</taxon>
        <taxon>Neobatrachia</taxon>
        <taxon>Hyloidea</taxon>
        <taxon>Dendrobatidae</taxon>
        <taxon>Dendrobatinae</taxon>
        <taxon>Ranitomeya</taxon>
    </lineage>
</organism>
<keyword evidence="2" id="KW-1185">Reference proteome</keyword>
<dbReference type="PANTHER" id="PTHR21301:SF12">
    <property type="match status" value="1"/>
</dbReference>
<reference evidence="1" key="1">
    <citation type="submission" date="2023-07" db="EMBL/GenBank/DDBJ databases">
        <authorList>
            <person name="Stuckert A."/>
        </authorList>
    </citation>
    <scope>NUCLEOTIDE SEQUENCE</scope>
</reference>
<name>A0ABN9MM46_9NEOB</name>
<evidence type="ECO:0000313" key="2">
    <source>
        <dbReference type="Proteomes" id="UP001176940"/>
    </source>
</evidence>
<protein>
    <recommendedName>
        <fullName evidence="3">Reverse transcriptase domain-containing protein</fullName>
    </recommendedName>
</protein>
<evidence type="ECO:0000313" key="1">
    <source>
        <dbReference type="EMBL" id="CAJ0966698.1"/>
    </source>
</evidence>
<dbReference type="PANTHER" id="PTHR21301">
    <property type="entry name" value="REVERSE TRANSCRIPTASE"/>
    <property type="match status" value="1"/>
</dbReference>
<comment type="caution">
    <text evidence="1">The sequence shown here is derived from an EMBL/GenBank/DDBJ whole genome shotgun (WGS) entry which is preliminary data.</text>
</comment>
<proteinExistence type="predicted"/>
<dbReference type="Proteomes" id="UP001176940">
    <property type="component" value="Unassembled WGS sequence"/>
</dbReference>